<organism evidence="2 3">
    <name type="scientific">Pelobates cultripes</name>
    <name type="common">Western spadefoot toad</name>
    <dbReference type="NCBI Taxonomy" id="61616"/>
    <lineage>
        <taxon>Eukaryota</taxon>
        <taxon>Metazoa</taxon>
        <taxon>Chordata</taxon>
        <taxon>Craniata</taxon>
        <taxon>Vertebrata</taxon>
        <taxon>Euteleostomi</taxon>
        <taxon>Amphibia</taxon>
        <taxon>Batrachia</taxon>
        <taxon>Anura</taxon>
        <taxon>Pelobatoidea</taxon>
        <taxon>Pelobatidae</taxon>
        <taxon>Pelobates</taxon>
    </lineage>
</organism>
<dbReference type="AlphaFoldDB" id="A0AAD1RY80"/>
<evidence type="ECO:0000313" key="2">
    <source>
        <dbReference type="EMBL" id="CAH2282656.1"/>
    </source>
</evidence>
<name>A0AAD1RY80_PELCU</name>
<proteinExistence type="predicted"/>
<feature type="compositionally biased region" description="Basic residues" evidence="1">
    <location>
        <begin position="65"/>
        <end position="87"/>
    </location>
</feature>
<protein>
    <submittedName>
        <fullName evidence="2">Uncharacterized protein</fullName>
    </submittedName>
</protein>
<dbReference type="EMBL" id="OW240915">
    <property type="protein sequence ID" value="CAH2282656.1"/>
    <property type="molecule type" value="Genomic_DNA"/>
</dbReference>
<keyword evidence="3" id="KW-1185">Reference proteome</keyword>
<reference evidence="2" key="1">
    <citation type="submission" date="2022-03" db="EMBL/GenBank/DDBJ databases">
        <authorList>
            <person name="Alioto T."/>
            <person name="Alioto T."/>
            <person name="Gomez Garrido J."/>
        </authorList>
    </citation>
    <scope>NUCLEOTIDE SEQUENCE</scope>
</reference>
<feature type="region of interest" description="Disordered" evidence="1">
    <location>
        <begin position="46"/>
        <end position="165"/>
    </location>
</feature>
<evidence type="ECO:0000313" key="3">
    <source>
        <dbReference type="Proteomes" id="UP001295444"/>
    </source>
</evidence>
<gene>
    <name evidence="2" type="ORF">PECUL_23A030226</name>
</gene>
<feature type="compositionally biased region" description="Polar residues" evidence="1">
    <location>
        <begin position="123"/>
        <end position="135"/>
    </location>
</feature>
<sequence length="165" mass="18436">MADATCNAKRSNEGADTLSRLNAIFNAFWGKMASRERQAEMEAFSHTETIAQPTYRRAAIPPKGAQRRHHRRRPFLPKMKSRRPHRTSRQDPLQLNTSPTAARKPVGDHHSSLHQTRMPVKGPQQTSLDASSSIAPHTGPRSNRRKGSILGLSQLDSVSTRRDIG</sequence>
<evidence type="ECO:0000256" key="1">
    <source>
        <dbReference type="SAM" id="MobiDB-lite"/>
    </source>
</evidence>
<feature type="compositionally biased region" description="Polar residues" evidence="1">
    <location>
        <begin position="90"/>
        <end position="100"/>
    </location>
</feature>
<dbReference type="Proteomes" id="UP001295444">
    <property type="component" value="Chromosome 04"/>
</dbReference>
<accession>A0AAD1RY80</accession>